<organism evidence="1 2">
    <name type="scientific">Butyricicoccus pullicaecorum</name>
    <dbReference type="NCBI Taxonomy" id="501571"/>
    <lineage>
        <taxon>Bacteria</taxon>
        <taxon>Bacillati</taxon>
        <taxon>Bacillota</taxon>
        <taxon>Clostridia</taxon>
        <taxon>Eubacteriales</taxon>
        <taxon>Butyricicoccaceae</taxon>
        <taxon>Butyricicoccus</taxon>
    </lineage>
</organism>
<name>A0A1Y4LQ69_9FIRM</name>
<evidence type="ECO:0000313" key="1">
    <source>
        <dbReference type="EMBL" id="OUP57689.1"/>
    </source>
</evidence>
<evidence type="ECO:0000313" key="2">
    <source>
        <dbReference type="Proteomes" id="UP000195326"/>
    </source>
</evidence>
<protein>
    <recommendedName>
        <fullName evidence="3">XkdS-like protein</fullName>
    </recommendedName>
</protein>
<dbReference type="Pfam" id="PF10934">
    <property type="entry name" value="Sheath_initiator"/>
    <property type="match status" value="1"/>
</dbReference>
<dbReference type="Proteomes" id="UP000195326">
    <property type="component" value="Unassembled WGS sequence"/>
</dbReference>
<proteinExistence type="predicted"/>
<dbReference type="InterPro" id="IPR020288">
    <property type="entry name" value="Sheath_initiator"/>
</dbReference>
<comment type="caution">
    <text evidence="1">The sequence shown here is derived from an EMBL/GenBank/DDBJ whole genome shotgun (WGS) entry which is preliminary data.</text>
</comment>
<dbReference type="AlphaFoldDB" id="A0A1Y4LQ69"/>
<dbReference type="EMBL" id="NFKL01000012">
    <property type="protein sequence ID" value="OUP57689.1"/>
    <property type="molecule type" value="Genomic_DNA"/>
</dbReference>
<gene>
    <name evidence="1" type="ORF">B5F15_09535</name>
</gene>
<dbReference type="RefSeq" id="WP_087415193.1">
    <property type="nucleotide sequence ID" value="NZ_NFKL01000012.1"/>
</dbReference>
<sequence>MAQQIFPFLDPQAVTVPVRTLPVAREIKWDFVRDRPVYRGGQPVFVERAEAVAVWAWNALHTERWRWPLFTGNYGSEIDSLIGQTWSEDYKRAEVRRYVTECLMASPYVKRLDNMTVDFYAGKLTVKFDLVSIYGMVQMEVSDLV</sequence>
<evidence type="ECO:0008006" key="3">
    <source>
        <dbReference type="Google" id="ProtNLM"/>
    </source>
</evidence>
<accession>A0A1Y4LQ69</accession>
<reference evidence="2" key="1">
    <citation type="submission" date="2017-04" db="EMBL/GenBank/DDBJ databases">
        <title>Function of individual gut microbiota members based on whole genome sequencing of pure cultures obtained from chicken caecum.</title>
        <authorList>
            <person name="Medvecky M."/>
            <person name="Cejkova D."/>
            <person name="Polansky O."/>
            <person name="Karasova D."/>
            <person name="Kubasova T."/>
            <person name="Cizek A."/>
            <person name="Rychlik I."/>
        </authorList>
    </citation>
    <scope>NUCLEOTIDE SEQUENCE [LARGE SCALE GENOMIC DNA]</scope>
    <source>
        <strain evidence="2">An179</strain>
    </source>
</reference>